<evidence type="ECO:0000313" key="3">
    <source>
        <dbReference type="EMBL" id="MFC5133926.1"/>
    </source>
</evidence>
<dbReference type="AlphaFoldDB" id="A0ABD5QPJ8"/>
<evidence type="ECO:0000313" key="4">
    <source>
        <dbReference type="Proteomes" id="UP001596145"/>
    </source>
</evidence>
<dbReference type="Pfam" id="PF25979">
    <property type="entry name" value="DUF7998"/>
    <property type="match status" value="1"/>
</dbReference>
<proteinExistence type="predicted"/>
<protein>
    <recommendedName>
        <fullName evidence="2">DUF7998 domain-containing protein</fullName>
    </recommendedName>
</protein>
<sequence>MPGFPSPFGSDDGDLFDGYDEFVSDHLPRPGEFLESHHLLTGTDHVAFHRLTRDCFEERKVYDMTFNYNLARLNLDTRHENAGYRYAVERDDADDAVGSDDIDRVLRAEFTPTTPFCPQTHTLTIGSFRAWNGLADGHEYELVRVRAAPMHHQSGAINEQLAELERTYLETGDVTADPEGGTEIGSNPMERSMENDGPSRGSTDAPF</sequence>
<accession>A0ABD5QPJ8</accession>
<dbReference type="EMBL" id="JBHSKV010000007">
    <property type="protein sequence ID" value="MFC5133926.1"/>
    <property type="molecule type" value="Genomic_DNA"/>
</dbReference>
<feature type="region of interest" description="Disordered" evidence="1">
    <location>
        <begin position="172"/>
        <end position="207"/>
    </location>
</feature>
<gene>
    <name evidence="3" type="ORF">ACFPJA_04215</name>
</gene>
<dbReference type="RefSeq" id="WP_122104229.1">
    <property type="nucleotide sequence ID" value="NZ_JBHSKV010000007.1"/>
</dbReference>
<keyword evidence="4" id="KW-1185">Reference proteome</keyword>
<dbReference type="InterPro" id="IPR058311">
    <property type="entry name" value="DUF7998"/>
</dbReference>
<organism evidence="3 4">
    <name type="scientific">Halorubrum glutamatedens</name>
    <dbReference type="NCBI Taxonomy" id="2707018"/>
    <lineage>
        <taxon>Archaea</taxon>
        <taxon>Methanobacteriati</taxon>
        <taxon>Methanobacteriota</taxon>
        <taxon>Stenosarchaea group</taxon>
        <taxon>Halobacteria</taxon>
        <taxon>Halobacteriales</taxon>
        <taxon>Haloferacaceae</taxon>
        <taxon>Halorubrum</taxon>
    </lineage>
</organism>
<feature type="domain" description="DUF7998" evidence="2">
    <location>
        <begin position="15"/>
        <end position="174"/>
    </location>
</feature>
<comment type="caution">
    <text evidence="3">The sequence shown here is derived from an EMBL/GenBank/DDBJ whole genome shotgun (WGS) entry which is preliminary data.</text>
</comment>
<name>A0ABD5QPJ8_9EURY</name>
<evidence type="ECO:0000256" key="1">
    <source>
        <dbReference type="SAM" id="MobiDB-lite"/>
    </source>
</evidence>
<evidence type="ECO:0000259" key="2">
    <source>
        <dbReference type="Pfam" id="PF25979"/>
    </source>
</evidence>
<dbReference type="Proteomes" id="UP001596145">
    <property type="component" value="Unassembled WGS sequence"/>
</dbReference>
<reference evidence="3 4" key="1">
    <citation type="journal article" date="2019" name="Int. J. Syst. Evol. Microbiol.">
        <title>The Global Catalogue of Microorganisms (GCM) 10K type strain sequencing project: providing services to taxonomists for standard genome sequencing and annotation.</title>
        <authorList>
            <consortium name="The Broad Institute Genomics Platform"/>
            <consortium name="The Broad Institute Genome Sequencing Center for Infectious Disease"/>
            <person name="Wu L."/>
            <person name="Ma J."/>
        </authorList>
    </citation>
    <scope>NUCLEOTIDE SEQUENCE [LARGE SCALE GENOMIC DNA]</scope>
    <source>
        <strain evidence="3 4">CGMCC 1.16026</strain>
    </source>
</reference>